<dbReference type="GO" id="GO:0016298">
    <property type="term" value="F:lipase activity"/>
    <property type="evidence" value="ECO:0007669"/>
    <property type="project" value="TreeGrafter"/>
</dbReference>
<protein>
    <recommendedName>
        <fullName evidence="4">Reverse transcriptase Ty1/copia-type domain-containing protein</fullName>
    </recommendedName>
</protein>
<dbReference type="AlphaFoldDB" id="A0A2Z6NMU6"/>
<evidence type="ECO:0000259" key="4">
    <source>
        <dbReference type="Pfam" id="PF07727"/>
    </source>
</evidence>
<dbReference type="OrthoDB" id="428604at2759"/>
<keyword evidence="6" id="KW-1185">Reference proteome</keyword>
<feature type="region of interest" description="Disordered" evidence="3">
    <location>
        <begin position="1"/>
        <end position="41"/>
    </location>
</feature>
<evidence type="ECO:0000256" key="3">
    <source>
        <dbReference type="SAM" id="MobiDB-lite"/>
    </source>
</evidence>
<dbReference type="InterPro" id="IPR043502">
    <property type="entry name" value="DNA/RNA_pol_sf"/>
</dbReference>
<dbReference type="SUPFAM" id="SSF56672">
    <property type="entry name" value="DNA/RNA polymerases"/>
    <property type="match status" value="1"/>
</dbReference>
<feature type="region of interest" description="Disordered" evidence="3">
    <location>
        <begin position="324"/>
        <end position="345"/>
    </location>
</feature>
<comment type="similarity">
    <text evidence="1">Belongs to the 'GDSL' lipolytic enzyme family.</text>
</comment>
<dbReference type="PANTHER" id="PTHR45966">
    <property type="entry name" value="GDSL-LIKE LIPASE/ACYLHYDROLASE"/>
    <property type="match status" value="1"/>
</dbReference>
<evidence type="ECO:0000313" key="6">
    <source>
        <dbReference type="Proteomes" id="UP000242715"/>
    </source>
</evidence>
<evidence type="ECO:0000313" key="5">
    <source>
        <dbReference type="EMBL" id="GAU37892.1"/>
    </source>
</evidence>
<evidence type="ECO:0000256" key="2">
    <source>
        <dbReference type="ARBA" id="ARBA00022729"/>
    </source>
</evidence>
<evidence type="ECO:0000256" key="1">
    <source>
        <dbReference type="ARBA" id="ARBA00008668"/>
    </source>
</evidence>
<proteinExistence type="inferred from homology"/>
<dbReference type="InterPro" id="IPR044552">
    <property type="entry name" value="GLIP1-5/GLL25"/>
</dbReference>
<keyword evidence="2" id="KW-0732">Signal</keyword>
<dbReference type="Pfam" id="PF00657">
    <property type="entry name" value="Lipase_GDSL"/>
    <property type="match status" value="1"/>
</dbReference>
<feature type="domain" description="Reverse transcriptase Ty1/copia-type" evidence="4">
    <location>
        <begin position="91"/>
        <end position="333"/>
    </location>
</feature>
<reference evidence="6" key="1">
    <citation type="journal article" date="2017" name="Front. Plant Sci.">
        <title>Climate Clever Clovers: New Paradigm to Reduce the Environmental Footprint of Ruminants by Breeding Low Methanogenic Forages Utilizing Haplotype Variation.</title>
        <authorList>
            <person name="Kaur P."/>
            <person name="Appels R."/>
            <person name="Bayer P.E."/>
            <person name="Keeble-Gagnere G."/>
            <person name="Wang J."/>
            <person name="Hirakawa H."/>
            <person name="Shirasawa K."/>
            <person name="Vercoe P."/>
            <person name="Stefanova K."/>
            <person name="Durmic Z."/>
            <person name="Nichols P."/>
            <person name="Revell C."/>
            <person name="Isobe S.N."/>
            <person name="Edwards D."/>
            <person name="Erskine W."/>
        </authorList>
    </citation>
    <scope>NUCLEOTIDE SEQUENCE [LARGE SCALE GENOMIC DNA]</scope>
    <source>
        <strain evidence="6">cv. Daliak</strain>
    </source>
</reference>
<gene>
    <name evidence="5" type="ORF">TSUD_395760</name>
</gene>
<dbReference type="InterPro" id="IPR001087">
    <property type="entry name" value="GDSL"/>
</dbReference>
<dbReference type="PANTHER" id="PTHR45966:SF13">
    <property type="entry name" value="GDSL ESTERASE_LIPASE"/>
    <property type="match status" value="1"/>
</dbReference>
<dbReference type="InterPro" id="IPR013103">
    <property type="entry name" value="RVT_2"/>
</dbReference>
<feature type="compositionally biased region" description="Polar residues" evidence="3">
    <location>
        <begin position="1"/>
        <end position="18"/>
    </location>
</feature>
<dbReference type="EMBL" id="DF973694">
    <property type="protein sequence ID" value="GAU37892.1"/>
    <property type="molecule type" value="Genomic_DNA"/>
</dbReference>
<organism evidence="5 6">
    <name type="scientific">Trifolium subterraneum</name>
    <name type="common">Subterranean clover</name>
    <dbReference type="NCBI Taxonomy" id="3900"/>
    <lineage>
        <taxon>Eukaryota</taxon>
        <taxon>Viridiplantae</taxon>
        <taxon>Streptophyta</taxon>
        <taxon>Embryophyta</taxon>
        <taxon>Tracheophyta</taxon>
        <taxon>Spermatophyta</taxon>
        <taxon>Magnoliopsida</taxon>
        <taxon>eudicotyledons</taxon>
        <taxon>Gunneridae</taxon>
        <taxon>Pentapetalae</taxon>
        <taxon>rosids</taxon>
        <taxon>fabids</taxon>
        <taxon>Fabales</taxon>
        <taxon>Fabaceae</taxon>
        <taxon>Papilionoideae</taxon>
        <taxon>50 kb inversion clade</taxon>
        <taxon>NPAAA clade</taxon>
        <taxon>Hologalegina</taxon>
        <taxon>IRL clade</taxon>
        <taxon>Trifolieae</taxon>
        <taxon>Trifolium</taxon>
    </lineage>
</organism>
<dbReference type="Gene3D" id="3.40.50.1110">
    <property type="entry name" value="SGNH hydrolase"/>
    <property type="match status" value="1"/>
</dbReference>
<sequence>MPTSSTTSPPANQPQHYNLPTIPTSSPHNPPHSPQMTTRSQHGIVKPRKLFNLHTSNQTTISPLTTNPIDALNDHNWKLAMKDEYNALIKNKTWELVPRPSNVNVIRSMWIFRHKKNSDGSFERYKARLVGNGANQQTGVDCGETFSPVVKPATIRTILSVALSKSWCLHQLDVKNAFLHGNLDETIYMHQHPGFRHPQFPDHVCLLKKSLYGLKQAPHAWYQRFTHYVATMGFSHSMSDHSLFIYHHGNDIAYILLYVDDIILAASSDNLRQSIMAQLSSEFAMKDLGPLSYFLGISINRHSKGMFLSQRKYAEEIIERAGMSSCKPSPTPVDTKAKLSGTSGNPYHDPTEYRSLAGALQYLTFTRPDISYDVQQRQPTLSRSSAEAEYRGVANVVSESCWLRNLLLELSCPITKATLVYCDNISAVYLSDNPVQHQPFIASLSLSTSQSHISENGNDITNALFIFGDSTVDSGNNNYIDTTPENKADYKPYGQNRVFHEPTGRFSDGRVITEFIAEYAKLPLIPPFLQPSIDYSNGVNFASGGAGVLAETNQGLVILTHIG</sequence>
<name>A0A2Z6NMU6_TRISU</name>
<dbReference type="Proteomes" id="UP000242715">
    <property type="component" value="Unassembled WGS sequence"/>
</dbReference>
<dbReference type="Pfam" id="PF07727">
    <property type="entry name" value="RVT_2"/>
    <property type="match status" value="1"/>
</dbReference>
<dbReference type="InterPro" id="IPR036514">
    <property type="entry name" value="SGNH_hydro_sf"/>
</dbReference>
<dbReference type="CDD" id="cd09272">
    <property type="entry name" value="RNase_HI_RT_Ty1"/>
    <property type="match status" value="1"/>
</dbReference>
<accession>A0A2Z6NMU6</accession>